<feature type="compositionally biased region" description="Polar residues" evidence="1">
    <location>
        <begin position="303"/>
        <end position="320"/>
    </location>
</feature>
<evidence type="ECO:0000256" key="1">
    <source>
        <dbReference type="SAM" id="MobiDB-lite"/>
    </source>
</evidence>
<dbReference type="AlphaFoldDB" id="A0A0A2V3F7"/>
<accession>A0A0A2V3F7</accession>
<dbReference type="EMBL" id="ANFO01001655">
    <property type="protein sequence ID" value="KGQ02311.1"/>
    <property type="molecule type" value="Genomic_DNA"/>
</dbReference>
<comment type="caution">
    <text evidence="2">The sequence shown here is derived from an EMBL/GenBank/DDBJ whole genome shotgun (WGS) entry which is preliminary data.</text>
</comment>
<sequence>MLLPSLTLYYLTASAYVYLPHPNGAQAVAPFRQLEPSRRWNFHQTPPSPHHLPNTADTSRRHRLSSPYNTPSPSTKRHGHDTRSADLPPYKTPPATSQNSTHGGIAAPTGRPSPSGRRIQYRALRRLNISIYKLRSGRCAAPTKSLAKLRTISYTDELSSPMLACSPVTTGLPQSERYISLCTNAIFFRATKCRFTDQKPLATMRTKFPMCKVFLSKLTQSLHPGTLSSIQFTFFKYCTYHIATIAPLYCANLVLLHVNTHTRLAAHHQHRRKASRTYPTLLITHLLRRHLRQHHYTASTAKLLQQQAQDPRTSKDTATQPVDCRTSSRRLDEPQSLLYPTRHRFKAKIMLTIYMSGTVPHSNLRDQSRVHSRKPSLHHTVHLCTGIRPQTAQKQNKARVNRRETSRATGALLFVILPAPITPHIGR</sequence>
<feature type="region of interest" description="Disordered" evidence="1">
    <location>
        <begin position="39"/>
        <end position="116"/>
    </location>
</feature>
<feature type="region of interest" description="Disordered" evidence="1">
    <location>
        <begin position="303"/>
        <end position="333"/>
    </location>
</feature>
<evidence type="ECO:0000313" key="2">
    <source>
        <dbReference type="EMBL" id="KGQ02311.1"/>
    </source>
</evidence>
<proteinExistence type="predicted"/>
<dbReference type="HOGENOM" id="CLU_642475_0_0_1"/>
<evidence type="ECO:0000313" key="3">
    <source>
        <dbReference type="Proteomes" id="UP000030106"/>
    </source>
</evidence>
<gene>
    <name evidence="2" type="ORF">BBAD15_g12480</name>
</gene>
<protein>
    <submittedName>
        <fullName evidence="2">Uncharacterized protein</fullName>
    </submittedName>
</protein>
<name>A0A0A2V3F7_BEABA</name>
<organism evidence="2 3">
    <name type="scientific">Beauveria bassiana D1-5</name>
    <dbReference type="NCBI Taxonomy" id="1245745"/>
    <lineage>
        <taxon>Eukaryota</taxon>
        <taxon>Fungi</taxon>
        <taxon>Dikarya</taxon>
        <taxon>Ascomycota</taxon>
        <taxon>Pezizomycotina</taxon>
        <taxon>Sordariomycetes</taxon>
        <taxon>Hypocreomycetidae</taxon>
        <taxon>Hypocreales</taxon>
        <taxon>Cordycipitaceae</taxon>
        <taxon>Beauveria</taxon>
    </lineage>
</organism>
<dbReference type="Proteomes" id="UP000030106">
    <property type="component" value="Unassembled WGS sequence"/>
</dbReference>
<reference evidence="2 3" key="1">
    <citation type="submission" date="2012-10" db="EMBL/GenBank/DDBJ databases">
        <title>Genome sequencing and analysis of entomopathogenic fungi Beauveria bassiana D1-5.</title>
        <authorList>
            <person name="Li Q."/>
            <person name="Wang L."/>
            <person name="Zhang Z."/>
            <person name="Wang Q."/>
            <person name="Ren J."/>
            <person name="Wang M."/>
            <person name="Xu W."/>
            <person name="Wang J."/>
            <person name="Lu Y."/>
            <person name="Du Q."/>
            <person name="Sun Z."/>
        </authorList>
    </citation>
    <scope>NUCLEOTIDE SEQUENCE [LARGE SCALE GENOMIC DNA]</scope>
    <source>
        <strain evidence="2 3">D1-5</strain>
    </source>
</reference>